<dbReference type="GO" id="GO:0004089">
    <property type="term" value="F:carbonate dehydratase activity"/>
    <property type="evidence" value="ECO:0007669"/>
    <property type="project" value="InterPro"/>
</dbReference>
<proteinExistence type="predicted"/>
<sequence>MAKNEFVTAINCMDGRVQEPVMNWMKERYDALYVDMITEAGPNKLLRSDNKVLIENIHDRVRVSTDRHGSQYIAIAGHYDCAGYPVSAEKKKGKILDSVDLIESWNLGFKEIAGLYINEKWEVEVVCIKTDNPVEA</sequence>
<reference evidence="1 2" key="1">
    <citation type="submission" date="2016-01" db="EMBL/GenBank/DDBJ databases">
        <title>Whole genome sequencing of Bhargavaea cecembensis T14.</title>
        <authorList>
            <person name="Hong K.W."/>
        </authorList>
    </citation>
    <scope>NUCLEOTIDE SEQUENCE [LARGE SCALE GENOMIC DNA]</scope>
    <source>
        <strain evidence="1 2">T14</strain>
    </source>
</reference>
<dbReference type="AlphaFoldDB" id="A0A165HGX9"/>
<gene>
    <name evidence="1" type="ORF">AV656_01125</name>
</gene>
<dbReference type="Pfam" id="PF20393">
    <property type="entry name" value="Pro_CA_2"/>
    <property type="match status" value="1"/>
</dbReference>
<dbReference type="OrthoDB" id="9794613at2"/>
<dbReference type="GO" id="GO:0008270">
    <property type="term" value="F:zinc ion binding"/>
    <property type="evidence" value="ECO:0007669"/>
    <property type="project" value="InterPro"/>
</dbReference>
<dbReference type="SUPFAM" id="SSF53056">
    <property type="entry name" value="beta-carbonic anhydrase, cab"/>
    <property type="match status" value="1"/>
</dbReference>
<dbReference type="RefSeq" id="WP_063177988.1">
    <property type="nucleotide sequence ID" value="NZ_LQNT01000001.1"/>
</dbReference>
<evidence type="ECO:0000313" key="2">
    <source>
        <dbReference type="Proteomes" id="UP000076490"/>
    </source>
</evidence>
<dbReference type="InterPro" id="IPR036874">
    <property type="entry name" value="Carbonic_anhydrase_sf"/>
</dbReference>
<dbReference type="Proteomes" id="UP000076490">
    <property type="component" value="Unassembled WGS sequence"/>
</dbReference>
<evidence type="ECO:0000313" key="1">
    <source>
        <dbReference type="EMBL" id="KZE39914.1"/>
    </source>
</evidence>
<name>A0A165HGX9_9BACL</name>
<accession>A0A165HGX9</accession>
<dbReference type="EMBL" id="LQNT01000001">
    <property type="protein sequence ID" value="KZE39914.1"/>
    <property type="molecule type" value="Genomic_DNA"/>
</dbReference>
<organism evidence="1 2">
    <name type="scientific">Bhargavaea cecembensis</name>
    <dbReference type="NCBI Taxonomy" id="394098"/>
    <lineage>
        <taxon>Bacteria</taxon>
        <taxon>Bacillati</taxon>
        <taxon>Bacillota</taxon>
        <taxon>Bacilli</taxon>
        <taxon>Bacillales</taxon>
        <taxon>Caryophanaceae</taxon>
        <taxon>Bhargavaea</taxon>
    </lineage>
</organism>
<dbReference type="InterPro" id="IPR046871">
    <property type="entry name" value="Pro_CA_2"/>
</dbReference>
<comment type="caution">
    <text evidence="1">The sequence shown here is derived from an EMBL/GenBank/DDBJ whole genome shotgun (WGS) entry which is preliminary data.</text>
</comment>
<protein>
    <submittedName>
        <fullName evidence="1">Uncharacterized protein</fullName>
    </submittedName>
</protein>